<keyword evidence="2" id="KW-0963">Cytoplasm</keyword>
<dbReference type="PANTHER" id="PTHR13200">
    <property type="entry name" value="EEF1A LYSINE METHYLTRANSFERASE 1"/>
    <property type="match status" value="1"/>
</dbReference>
<reference evidence="5" key="1">
    <citation type="submission" date="2021-06" db="EMBL/GenBank/DDBJ databases">
        <authorList>
            <person name="Kallberg Y."/>
            <person name="Tangrot J."/>
            <person name="Rosling A."/>
        </authorList>
    </citation>
    <scope>NUCLEOTIDE SEQUENCE</scope>
    <source>
        <strain evidence="5">MA453B</strain>
    </source>
</reference>
<keyword evidence="3" id="KW-0489">Methyltransferase</keyword>
<dbReference type="EMBL" id="CAJVPY010006291">
    <property type="protein sequence ID" value="CAG8659938.1"/>
    <property type="molecule type" value="Genomic_DNA"/>
</dbReference>
<comment type="caution">
    <text evidence="5">The sequence shown here is derived from an EMBL/GenBank/DDBJ whole genome shotgun (WGS) entry which is preliminary data.</text>
</comment>
<organism evidence="5 6">
    <name type="scientific">Dentiscutata erythropus</name>
    <dbReference type="NCBI Taxonomy" id="1348616"/>
    <lineage>
        <taxon>Eukaryota</taxon>
        <taxon>Fungi</taxon>
        <taxon>Fungi incertae sedis</taxon>
        <taxon>Mucoromycota</taxon>
        <taxon>Glomeromycotina</taxon>
        <taxon>Glomeromycetes</taxon>
        <taxon>Diversisporales</taxon>
        <taxon>Gigasporaceae</taxon>
        <taxon>Dentiscutata</taxon>
    </lineage>
</organism>
<dbReference type="InterPro" id="IPR002052">
    <property type="entry name" value="DNA_methylase_N6_adenine_CS"/>
</dbReference>
<comment type="subcellular location">
    <subcellularLocation>
        <location evidence="1">Cytoplasm</location>
    </subcellularLocation>
</comment>
<dbReference type="OrthoDB" id="206354at2759"/>
<accession>A0A9N9E4M0</accession>
<protein>
    <submittedName>
        <fullName evidence="5">19323_t:CDS:1</fullName>
    </submittedName>
</protein>
<dbReference type="GO" id="GO:0032259">
    <property type="term" value="P:methylation"/>
    <property type="evidence" value="ECO:0007669"/>
    <property type="project" value="UniProtKB-KW"/>
</dbReference>
<name>A0A9N9E4M0_9GLOM</name>
<keyword evidence="4" id="KW-0808">Transferase</keyword>
<evidence type="ECO:0000313" key="5">
    <source>
        <dbReference type="EMBL" id="CAG8659938.1"/>
    </source>
</evidence>
<evidence type="ECO:0000313" key="6">
    <source>
        <dbReference type="Proteomes" id="UP000789405"/>
    </source>
</evidence>
<evidence type="ECO:0000256" key="2">
    <source>
        <dbReference type="ARBA" id="ARBA00022490"/>
    </source>
</evidence>
<dbReference type="PROSITE" id="PS00092">
    <property type="entry name" value="N6_MTASE"/>
    <property type="match status" value="1"/>
</dbReference>
<dbReference type="PANTHER" id="PTHR13200:SF0">
    <property type="entry name" value="EEF1A LYSINE METHYLTRANSFERASE 1"/>
    <property type="match status" value="1"/>
</dbReference>
<dbReference type="GO" id="GO:0016279">
    <property type="term" value="F:protein-lysine N-methyltransferase activity"/>
    <property type="evidence" value="ECO:0007669"/>
    <property type="project" value="InterPro"/>
</dbReference>
<dbReference type="InterPro" id="IPR019369">
    <property type="entry name" value="Efm5/EEF1AKMT1"/>
</dbReference>
<dbReference type="AlphaFoldDB" id="A0A9N9E4M0"/>
<dbReference type="GO" id="GO:0003676">
    <property type="term" value="F:nucleic acid binding"/>
    <property type="evidence" value="ECO:0007669"/>
    <property type="project" value="InterPro"/>
</dbReference>
<evidence type="ECO:0000256" key="1">
    <source>
        <dbReference type="ARBA" id="ARBA00004496"/>
    </source>
</evidence>
<keyword evidence="6" id="KW-1185">Reference proteome</keyword>
<dbReference type="InterPro" id="IPR041370">
    <property type="entry name" value="Mlase_EEF1AKMT1/ZCCHC4"/>
</dbReference>
<dbReference type="Proteomes" id="UP000789405">
    <property type="component" value="Unassembled WGS sequence"/>
</dbReference>
<dbReference type="Pfam" id="PF10237">
    <property type="entry name" value="N6-adenineMlase"/>
    <property type="match status" value="1"/>
</dbReference>
<dbReference type="GO" id="GO:0005737">
    <property type="term" value="C:cytoplasm"/>
    <property type="evidence" value="ECO:0007669"/>
    <property type="project" value="UniProtKB-SubCell"/>
</dbReference>
<evidence type="ECO:0000256" key="4">
    <source>
        <dbReference type="ARBA" id="ARBA00022679"/>
    </source>
</evidence>
<sequence length="255" mass="29922">MSENENNEFDDDLSLSSHALSALNEFFSEQQEQQLRFEQLKQYSSNQTYSDAEHEDDKPDLVNEDSIYFKNNGVNMDFFKEDWQLSQFWYSNETTDLIIQEVLAHSNSESRIACISTPTVFVKLKSITPPLKQTIYLFEFDTRFDVYGSDFFQYDYKTPTKFRDCSNLQNTFDFIVVDPPFLSEDCFTKTMITVKWLGKKDDCKILLCTGKNPFLQSCSNDFFLPSTPRWTSQRISVLYQLSKSEHKMGRKLTSY</sequence>
<gene>
    <name evidence="5" type="ORF">DERYTH_LOCUS10655</name>
</gene>
<proteinExistence type="predicted"/>
<evidence type="ECO:0000256" key="3">
    <source>
        <dbReference type="ARBA" id="ARBA00022603"/>
    </source>
</evidence>